<keyword evidence="3" id="KW-1133">Transmembrane helix</keyword>
<proteinExistence type="inferred from homology"/>
<dbReference type="SUPFAM" id="SSF54518">
    <property type="entry name" value="Tubby C-terminal domain-like"/>
    <property type="match status" value="2"/>
</dbReference>
<feature type="compositionally biased region" description="Acidic residues" evidence="2">
    <location>
        <begin position="519"/>
        <end position="533"/>
    </location>
</feature>
<comment type="caution">
    <text evidence="4">The sequence shown here is derived from an EMBL/GenBank/DDBJ whole genome shotgun (WGS) entry which is preliminary data.</text>
</comment>
<organism evidence="4 5">
    <name type="scientific">Symbiodinium microadriaticum</name>
    <name type="common">Dinoflagellate</name>
    <name type="synonym">Zooxanthella microadriatica</name>
    <dbReference type="NCBI Taxonomy" id="2951"/>
    <lineage>
        <taxon>Eukaryota</taxon>
        <taxon>Sar</taxon>
        <taxon>Alveolata</taxon>
        <taxon>Dinophyceae</taxon>
        <taxon>Suessiales</taxon>
        <taxon>Symbiodiniaceae</taxon>
        <taxon>Symbiodinium</taxon>
    </lineage>
</organism>
<dbReference type="PANTHER" id="PTHR31087:SF161">
    <property type="entry name" value="TUBBY C 2 FAMILY PROTEIN"/>
    <property type="match status" value="1"/>
</dbReference>
<sequence length="539" mass="58604">MNRSCDIRFWFVSQQSAFICEERPDEDDTSCKPNSDFTLPCAMSRLSTVDSRGRQPRLYLLAFVAIFGHVAFLHPLQQPSHVRGRYSVAMKASWLEMLEEAVGAPTPQPATPAIPSSVQPLDAGLMTRELTAFQLEEKGLAMSGEDFEVKTPEGELVLRIGGGNRVPLPGMPVWDKLTVSTAAGGEVATLERQAFAMTASYDLLRPNGKKFGKVSKAMFALTSTFEFYQEDDNEGGALLRAEGSFSDKSYVMKSRQGQVVATVTRLKGFSGGNVDNYQVIVGANVDASLVLSMAVIIDEIHDEENPAEVGGEGLPDMLEDARGLPLPKAANPMIPFGRAPLDVDLMHATTTAYELEEKALSMSGEDFEVKSPLGQVLLRISGGNRLPLAGMPVWDKLTMSTGSGSVVASLDREMVAMTPTYDVIRPDGSKFGRISKAMFGLTETFEFYLEGDGGGPVLKAEGSFSERAFQFKSREGTVVATVGRGYYQTDNENRYHVVVGPQVDATLVVAMAFAIDEVHDEESQAEAEPESEEGGWPFR</sequence>
<dbReference type="EMBL" id="LSRX01000224">
    <property type="protein sequence ID" value="OLQ03888.1"/>
    <property type="molecule type" value="Genomic_DNA"/>
</dbReference>
<name>A0A1Q9E902_SYMMI</name>
<dbReference type="Gene3D" id="2.40.160.200">
    <property type="entry name" value="LURP1-related"/>
    <property type="match status" value="2"/>
</dbReference>
<dbReference type="OrthoDB" id="97518at2759"/>
<comment type="similarity">
    <text evidence="1">Belongs to the LOR family.</text>
</comment>
<evidence type="ECO:0000256" key="2">
    <source>
        <dbReference type="SAM" id="MobiDB-lite"/>
    </source>
</evidence>
<dbReference type="Proteomes" id="UP000186817">
    <property type="component" value="Unassembled WGS sequence"/>
</dbReference>
<dbReference type="AlphaFoldDB" id="A0A1Q9E902"/>
<evidence type="ECO:0000256" key="3">
    <source>
        <dbReference type="SAM" id="Phobius"/>
    </source>
</evidence>
<dbReference type="InterPro" id="IPR025659">
    <property type="entry name" value="Tubby-like_C"/>
</dbReference>
<evidence type="ECO:0000313" key="4">
    <source>
        <dbReference type="EMBL" id="OLQ03888.1"/>
    </source>
</evidence>
<keyword evidence="3" id="KW-0812">Transmembrane</keyword>
<feature type="transmembrane region" description="Helical" evidence="3">
    <location>
        <begin position="58"/>
        <end position="76"/>
    </location>
</feature>
<reference evidence="4 5" key="1">
    <citation type="submission" date="2016-02" db="EMBL/GenBank/DDBJ databases">
        <title>Genome analysis of coral dinoflagellate symbionts highlights evolutionary adaptations to a symbiotic lifestyle.</title>
        <authorList>
            <person name="Aranda M."/>
            <person name="Li Y."/>
            <person name="Liew Y.J."/>
            <person name="Baumgarten S."/>
            <person name="Simakov O."/>
            <person name="Wilson M."/>
            <person name="Piel J."/>
            <person name="Ashoor H."/>
            <person name="Bougouffa S."/>
            <person name="Bajic V.B."/>
            <person name="Ryu T."/>
            <person name="Ravasi T."/>
            <person name="Bayer T."/>
            <person name="Micklem G."/>
            <person name="Kim H."/>
            <person name="Bhak J."/>
            <person name="Lajeunesse T.C."/>
            <person name="Voolstra C.R."/>
        </authorList>
    </citation>
    <scope>NUCLEOTIDE SEQUENCE [LARGE SCALE GENOMIC DNA]</scope>
    <source>
        <strain evidence="4 5">CCMP2467</strain>
    </source>
</reference>
<feature type="region of interest" description="Disordered" evidence="2">
    <location>
        <begin position="519"/>
        <end position="539"/>
    </location>
</feature>
<keyword evidence="3" id="KW-0472">Membrane</keyword>
<dbReference type="InterPro" id="IPR007612">
    <property type="entry name" value="LOR"/>
</dbReference>
<evidence type="ECO:0000313" key="5">
    <source>
        <dbReference type="Proteomes" id="UP000186817"/>
    </source>
</evidence>
<keyword evidence="5" id="KW-1185">Reference proteome</keyword>
<dbReference type="Pfam" id="PF04525">
    <property type="entry name" value="LOR"/>
    <property type="match status" value="2"/>
</dbReference>
<dbReference type="InterPro" id="IPR038595">
    <property type="entry name" value="LOR_sf"/>
</dbReference>
<gene>
    <name evidence="4" type="ORF">AK812_SmicGene13114</name>
</gene>
<protein>
    <submittedName>
        <fullName evidence="4">Uncharacterized protein</fullName>
    </submittedName>
</protein>
<dbReference type="PANTHER" id="PTHR31087">
    <property type="match status" value="1"/>
</dbReference>
<accession>A0A1Q9E902</accession>
<evidence type="ECO:0000256" key="1">
    <source>
        <dbReference type="ARBA" id="ARBA00005437"/>
    </source>
</evidence>